<keyword evidence="3" id="KW-1185">Reference proteome</keyword>
<reference evidence="2" key="1">
    <citation type="submission" date="2020-11" db="EMBL/GenBank/DDBJ databases">
        <title>Kefir isolates.</title>
        <authorList>
            <person name="Marcisauskas S."/>
            <person name="Kim Y."/>
            <person name="Blasche S."/>
        </authorList>
    </citation>
    <scope>NUCLEOTIDE SEQUENCE</scope>
    <source>
        <strain evidence="2">Olga-1</strain>
    </source>
</reference>
<dbReference type="Proteomes" id="UP000697127">
    <property type="component" value="Unassembled WGS sequence"/>
</dbReference>
<gene>
    <name evidence="2" type="ORF">C6P40_002934</name>
</gene>
<feature type="region of interest" description="Disordered" evidence="1">
    <location>
        <begin position="543"/>
        <end position="596"/>
    </location>
</feature>
<evidence type="ECO:0000256" key="1">
    <source>
        <dbReference type="SAM" id="MobiDB-lite"/>
    </source>
</evidence>
<evidence type="ECO:0000313" key="3">
    <source>
        <dbReference type="Proteomes" id="UP000697127"/>
    </source>
</evidence>
<proteinExistence type="predicted"/>
<accession>A0A9P6WNN8</accession>
<comment type="caution">
    <text evidence="2">The sequence shown here is derived from an EMBL/GenBank/DDBJ whole genome shotgun (WGS) entry which is preliminary data.</text>
</comment>
<dbReference type="EMBL" id="PUHW01000032">
    <property type="protein sequence ID" value="KAG0690441.1"/>
    <property type="molecule type" value="Genomic_DNA"/>
</dbReference>
<evidence type="ECO:0000313" key="2">
    <source>
        <dbReference type="EMBL" id="KAG0690441.1"/>
    </source>
</evidence>
<name>A0A9P6WNN8_9ASCO</name>
<evidence type="ECO:0008006" key="4">
    <source>
        <dbReference type="Google" id="ProtNLM"/>
    </source>
</evidence>
<dbReference type="AlphaFoldDB" id="A0A9P6WNN8"/>
<protein>
    <recommendedName>
        <fullName evidence="4">FHA domain-containing protein</fullName>
    </recommendedName>
</protein>
<organism evidence="2 3">
    <name type="scientific">Pichia californica</name>
    <dbReference type="NCBI Taxonomy" id="460514"/>
    <lineage>
        <taxon>Eukaryota</taxon>
        <taxon>Fungi</taxon>
        <taxon>Dikarya</taxon>
        <taxon>Ascomycota</taxon>
        <taxon>Saccharomycotina</taxon>
        <taxon>Pichiomycetes</taxon>
        <taxon>Pichiales</taxon>
        <taxon>Pichiaceae</taxon>
        <taxon>Pichia</taxon>
    </lineage>
</organism>
<sequence length="596" mass="69337">MWIIDIPLSCDEVSDGYRSLVLKRGKTYSLGRSPDNDLHVNLKKVSRLQMNMKVLDDNTLEISNVGQATWFDNEKRELKGGHETTFFLTKDNILKLKSSFWKFKIFIINDFQISKSLNDEIGCDFFDVSDNLEYDFINLNGIIGKIKQLSQWIDKMKKKEWNVNGKLNIYITPQIETQVVNLDDDMTDNETNDENVEEEKKSPIEEKEIDDDLVMFENEEKLKSKMENEITKKPSIDIPEVAPFYSQLSNRKSVRSKKSQLTRMFDEIDDLEDLETYTSQATQKALSQTTQNKPLNSTNIPKTFNLIQEEEEKEEEEPSQLLDISRLSLKRTIPTENDTPSKKLKPLLELRNEENKNKLDKPDGIIKENSSLNFTSKNNGPNKLAEIFKKTKQIKIDKILADEKLINSPLNSVKIKKFQLNLQPKNTINPKVYSNYNLSFGDNPQWENRLNYSKFMKSTSGYNPIMDSTIKTVKFKNSNYKSNEVQVNLEQNNDMIPELDVMFPSESHNTRKRRREQTLFVDSDDDVFEEVQTIRTINTPRNRINDKLDGYENISNSRNQSSLPASSNRKQHRTIDIGDDDIDNDDDIPVFKSRRR</sequence>
<feature type="compositionally biased region" description="Acidic residues" evidence="1">
    <location>
        <begin position="577"/>
        <end position="588"/>
    </location>
</feature>
<feature type="compositionally biased region" description="Polar residues" evidence="1">
    <location>
        <begin position="553"/>
        <end position="568"/>
    </location>
</feature>